<proteinExistence type="predicted"/>
<dbReference type="EMBL" id="VCDI01000005">
    <property type="protein sequence ID" value="TLU71660.1"/>
    <property type="molecule type" value="Genomic_DNA"/>
</dbReference>
<protein>
    <submittedName>
        <fullName evidence="1">Lytic transglycosylase domain-containing protein</fullName>
    </submittedName>
</protein>
<gene>
    <name evidence="1" type="ORF">FE263_14395</name>
</gene>
<dbReference type="CDD" id="cd13400">
    <property type="entry name" value="LT_IagB-like"/>
    <property type="match status" value="1"/>
</dbReference>
<evidence type="ECO:0000313" key="1">
    <source>
        <dbReference type="EMBL" id="TLU71660.1"/>
    </source>
</evidence>
<dbReference type="Gene3D" id="1.10.530.10">
    <property type="match status" value="1"/>
</dbReference>
<organism evidence="1 2">
    <name type="scientific">Lichenicoccus roseus</name>
    <dbReference type="NCBI Taxonomy" id="2683649"/>
    <lineage>
        <taxon>Bacteria</taxon>
        <taxon>Pseudomonadati</taxon>
        <taxon>Pseudomonadota</taxon>
        <taxon>Alphaproteobacteria</taxon>
        <taxon>Acetobacterales</taxon>
        <taxon>Acetobacteraceae</taxon>
        <taxon>Lichenicoccus</taxon>
    </lineage>
</organism>
<dbReference type="OrthoDB" id="9808681at2"/>
<dbReference type="AlphaFoldDB" id="A0A5R9J1Z0"/>
<reference evidence="1 2" key="1">
    <citation type="submission" date="2019-05" db="EMBL/GenBank/DDBJ databases">
        <authorList>
            <person name="Pankratov T."/>
            <person name="Grouzdev D."/>
        </authorList>
    </citation>
    <scope>NUCLEOTIDE SEQUENCE [LARGE SCALE GENOMIC DNA]</scope>
    <source>
        <strain evidence="1 2">KEBCLARHB70R</strain>
    </source>
</reference>
<comment type="caution">
    <text evidence="1">The sequence shown here is derived from an EMBL/GenBank/DDBJ whole genome shotgun (WGS) entry which is preliminary data.</text>
</comment>
<accession>A0A5R9J1Z0</accession>
<keyword evidence="2" id="KW-1185">Reference proteome</keyword>
<name>A0A5R9J1Z0_9PROT</name>
<evidence type="ECO:0000313" key="2">
    <source>
        <dbReference type="Proteomes" id="UP000305654"/>
    </source>
</evidence>
<dbReference type="InterPro" id="IPR023346">
    <property type="entry name" value="Lysozyme-like_dom_sf"/>
</dbReference>
<dbReference type="SUPFAM" id="SSF53955">
    <property type="entry name" value="Lysozyme-like"/>
    <property type="match status" value="1"/>
</dbReference>
<dbReference type="Proteomes" id="UP000305654">
    <property type="component" value="Unassembled WGS sequence"/>
</dbReference>
<sequence length="152" mass="16945">MVVPYVACMALVASLYHLPPRVLPSIQAVEGGQPGVLHHNSDGTLDVGVMQINTRWLGPLSRYTGTPPTEVFLRLRYRPCYNIAASGAIMRTYLDEAHGNLLLAVGYYHSHTIELNLAYRRQVLNSARMLFMRPGRTDRLRYASHEASVPPG</sequence>